<gene>
    <name evidence="1" type="ORF">SPARVUS_LOCUS5487122</name>
</gene>
<proteinExistence type="predicted"/>
<dbReference type="EMBL" id="CATNWA010011448">
    <property type="protein sequence ID" value="CAI9561739.1"/>
    <property type="molecule type" value="Genomic_DNA"/>
</dbReference>
<sequence length="60" mass="6626">MSQHLISPHCLGNSSLGSVRVWIHHPPLTATVTRHCQPQIQSIPDTDYVFNIGAGGILWH</sequence>
<evidence type="ECO:0000313" key="2">
    <source>
        <dbReference type="Proteomes" id="UP001162483"/>
    </source>
</evidence>
<evidence type="ECO:0000313" key="1">
    <source>
        <dbReference type="EMBL" id="CAI9561739.1"/>
    </source>
</evidence>
<keyword evidence="2" id="KW-1185">Reference proteome</keyword>
<organism evidence="1 2">
    <name type="scientific">Staurois parvus</name>
    <dbReference type="NCBI Taxonomy" id="386267"/>
    <lineage>
        <taxon>Eukaryota</taxon>
        <taxon>Metazoa</taxon>
        <taxon>Chordata</taxon>
        <taxon>Craniata</taxon>
        <taxon>Vertebrata</taxon>
        <taxon>Euteleostomi</taxon>
        <taxon>Amphibia</taxon>
        <taxon>Batrachia</taxon>
        <taxon>Anura</taxon>
        <taxon>Neobatrachia</taxon>
        <taxon>Ranoidea</taxon>
        <taxon>Ranidae</taxon>
        <taxon>Staurois</taxon>
    </lineage>
</organism>
<protein>
    <submittedName>
        <fullName evidence="1">Uncharacterized protein</fullName>
    </submittedName>
</protein>
<accession>A0ABN9CPR9</accession>
<comment type="caution">
    <text evidence="1">The sequence shown here is derived from an EMBL/GenBank/DDBJ whole genome shotgun (WGS) entry which is preliminary data.</text>
</comment>
<dbReference type="Proteomes" id="UP001162483">
    <property type="component" value="Unassembled WGS sequence"/>
</dbReference>
<feature type="non-terminal residue" evidence="1">
    <location>
        <position position="60"/>
    </location>
</feature>
<reference evidence="1" key="1">
    <citation type="submission" date="2023-05" db="EMBL/GenBank/DDBJ databases">
        <authorList>
            <person name="Stuckert A."/>
        </authorList>
    </citation>
    <scope>NUCLEOTIDE SEQUENCE</scope>
</reference>
<name>A0ABN9CPR9_9NEOB</name>